<dbReference type="EMBL" id="CP047897">
    <property type="protein sequence ID" value="QHL88100.1"/>
    <property type="molecule type" value="Genomic_DNA"/>
</dbReference>
<name>A0A6P1NYI0_9BACT</name>
<evidence type="ECO:0000313" key="1">
    <source>
        <dbReference type="EMBL" id="QHL88100.1"/>
    </source>
</evidence>
<reference evidence="1 2" key="1">
    <citation type="submission" date="2020-01" db="EMBL/GenBank/DDBJ databases">
        <authorList>
            <person name="Kim M."/>
        </authorList>
    </citation>
    <scope>NUCLEOTIDE SEQUENCE [LARGE SCALE GENOMIC DNA]</scope>
    <source>
        <strain evidence="1 2">BT10</strain>
    </source>
</reference>
<evidence type="ECO:0000313" key="2">
    <source>
        <dbReference type="Proteomes" id="UP000464214"/>
    </source>
</evidence>
<organism evidence="1 2">
    <name type="scientific">Nibribacter ruber</name>
    <dbReference type="NCBI Taxonomy" id="2698458"/>
    <lineage>
        <taxon>Bacteria</taxon>
        <taxon>Pseudomonadati</taxon>
        <taxon>Bacteroidota</taxon>
        <taxon>Cytophagia</taxon>
        <taxon>Cytophagales</taxon>
        <taxon>Hymenobacteraceae</taxon>
        <taxon>Nibribacter</taxon>
    </lineage>
</organism>
<keyword evidence="2" id="KW-1185">Reference proteome</keyword>
<dbReference type="PROSITE" id="PS51257">
    <property type="entry name" value="PROKAR_LIPOPROTEIN"/>
    <property type="match status" value="1"/>
</dbReference>
<gene>
    <name evidence="1" type="ORF">GU926_11920</name>
</gene>
<dbReference type="AlphaFoldDB" id="A0A6P1NYI0"/>
<dbReference type="RefSeq" id="WP_160692141.1">
    <property type="nucleotide sequence ID" value="NZ_CP047897.1"/>
</dbReference>
<proteinExistence type="predicted"/>
<protein>
    <submittedName>
        <fullName evidence="1">Uncharacterized protein</fullName>
    </submittedName>
</protein>
<dbReference type="KEGG" id="nib:GU926_11920"/>
<accession>A0A6P1NYI0</accession>
<dbReference type="Proteomes" id="UP000464214">
    <property type="component" value="Chromosome"/>
</dbReference>
<sequence length="311" mass="35319">MRYLYSAVLAFGVLVSCQTKTETSTQESPVVEENQVPAASTPMLKKPFGYNPLLVEYEQFLAQLDSGKVENVSVAAAKFDALFKGQPTALADSGYVLFDRFYLRTDNTLNEKHDFVRFDSLLINHSLSQSLKQSKEIKAYEMLLKSNGFQLAMSEGMTYLQQDRDFITKHFYPYTGPALKEYLTQLNKENKEGFQEDGGLSISPTQLADRVIWWESFIKRNPGFVLLQEADEERRGYLGTLLNGMDNSPVLSFDNHRLDDYYATAYKHLENKAPSSDANKLVKPVYQALLKNDTAQANSLVRKYMKAGLLY</sequence>